<evidence type="ECO:0000256" key="2">
    <source>
        <dbReference type="ARBA" id="ARBA00005988"/>
    </source>
</evidence>
<name>A0ABX0HMK0_9PROT</name>
<keyword evidence="3" id="KW-0645">Protease</keyword>
<evidence type="ECO:0000256" key="3">
    <source>
        <dbReference type="ARBA" id="ARBA00022670"/>
    </source>
</evidence>
<evidence type="ECO:0000256" key="7">
    <source>
        <dbReference type="SAM" id="MobiDB-lite"/>
    </source>
</evidence>
<reference evidence="9 10" key="1">
    <citation type="submission" date="2020-02" db="EMBL/GenBank/DDBJ databases">
        <title>Genome sequence of Parvularcula flava strain NH6-79.</title>
        <authorList>
            <person name="Abdul Karim M.H."/>
            <person name="Lam M.Q."/>
            <person name="Chen S.J."/>
            <person name="Yahya A."/>
            <person name="Shahir S."/>
            <person name="Shamsir M.S."/>
            <person name="Chong C.S."/>
        </authorList>
    </citation>
    <scope>NUCLEOTIDE SEQUENCE [LARGE SCALE GENOMIC DNA]</scope>
    <source>
        <strain evidence="9 10">NH6-79</strain>
    </source>
</reference>
<feature type="region of interest" description="Disordered" evidence="7">
    <location>
        <begin position="718"/>
        <end position="737"/>
    </location>
</feature>
<feature type="domain" description="Peptidase M14" evidence="8">
    <location>
        <begin position="48"/>
        <end position="337"/>
    </location>
</feature>
<protein>
    <submittedName>
        <fullName evidence="9">Carboxypeptidase</fullName>
    </submittedName>
</protein>
<dbReference type="SUPFAM" id="SSF53187">
    <property type="entry name" value="Zn-dependent exopeptidases"/>
    <property type="match status" value="1"/>
</dbReference>
<evidence type="ECO:0000313" key="10">
    <source>
        <dbReference type="Proteomes" id="UP000818603"/>
    </source>
</evidence>
<evidence type="ECO:0000256" key="1">
    <source>
        <dbReference type="ARBA" id="ARBA00001947"/>
    </source>
</evidence>
<keyword evidence="5" id="KW-0862">Zinc</keyword>
<dbReference type="SUPFAM" id="SSF52317">
    <property type="entry name" value="Class I glutamine amidotransferase-like"/>
    <property type="match status" value="1"/>
</dbReference>
<evidence type="ECO:0000256" key="6">
    <source>
        <dbReference type="ARBA" id="ARBA00023049"/>
    </source>
</evidence>
<keyword evidence="10" id="KW-1185">Reference proteome</keyword>
<dbReference type="InterPro" id="IPR029062">
    <property type="entry name" value="Class_I_gatase-like"/>
</dbReference>
<keyword evidence="4" id="KW-0378">Hydrolase</keyword>
<comment type="similarity">
    <text evidence="2">Belongs to the peptidase M14 family.</text>
</comment>
<dbReference type="InterPro" id="IPR000834">
    <property type="entry name" value="Peptidase_M14"/>
</dbReference>
<organism evidence="9 10">
    <name type="scientific">Aquisalinus luteolus</name>
    <dbReference type="NCBI Taxonomy" id="1566827"/>
    <lineage>
        <taxon>Bacteria</taxon>
        <taxon>Pseudomonadati</taxon>
        <taxon>Pseudomonadota</taxon>
        <taxon>Alphaproteobacteria</taxon>
        <taxon>Parvularculales</taxon>
        <taxon>Parvularculaceae</taxon>
        <taxon>Aquisalinus</taxon>
    </lineage>
</organism>
<comment type="cofactor">
    <cofactor evidence="1">
        <name>Zn(2+)</name>
        <dbReference type="ChEBI" id="CHEBI:29105"/>
    </cofactor>
</comment>
<dbReference type="CDD" id="cd06238">
    <property type="entry name" value="M14-like"/>
    <property type="match status" value="1"/>
</dbReference>
<dbReference type="PANTHER" id="PTHR11705">
    <property type="entry name" value="PROTEASE FAMILY M14 CARBOXYPEPTIDASE A,B"/>
    <property type="match status" value="1"/>
</dbReference>
<evidence type="ECO:0000256" key="5">
    <source>
        <dbReference type="ARBA" id="ARBA00022833"/>
    </source>
</evidence>
<dbReference type="Proteomes" id="UP000818603">
    <property type="component" value="Unassembled WGS sequence"/>
</dbReference>
<dbReference type="EMBL" id="VCJR02000001">
    <property type="protein sequence ID" value="NHK27774.1"/>
    <property type="molecule type" value="Genomic_DNA"/>
</dbReference>
<dbReference type="GO" id="GO:0004180">
    <property type="term" value="F:carboxypeptidase activity"/>
    <property type="evidence" value="ECO:0007669"/>
    <property type="project" value="UniProtKB-KW"/>
</dbReference>
<keyword evidence="9" id="KW-0121">Carboxypeptidase</keyword>
<sequence>MACAASLSTSLATTAAAQTYPSADYSDNIPTLEAVIGHDHGEELTTPSEIVEYFEALAAADPTRMQVRSYGETWQGRDLTYAIISSPENMQRLEDIQADLSTLASGEALSDSQLDETPAVVWLSYGVHGDEITPPDSGVFMAYHLLAAEGNALVDTILDNTIVIIDPAQNPDGRNRFVQSFISTRGLEAQGDRYAAEHDQPWPRGRYNHYMFDLNRDWFAMTQPETKGKVAAVLEWHPVVYVDSHEMSGDSTYFFPPSADPFNPNITDDQRATQVRLGQNMARYFDEFGVPYFTREVYDAFYPGYGDMWPTLNGAVAMTFEQASPRGLVWQRRDGTELTYAEGVRNNVLSSLATLETVARNKEDFLRDYGAYRRSAISEASGAERYYVFDLSSGRYEAESLARRLVAQGIEVQRAPAGSRHCGAAYDAGALIVDGAQPQGRLIRTLLSPSTDLPPDFVEEQESRRERDLGHELYDVTAWSLPLMDGVEARQCATVALGSATAVSADDPIPAMTTPGGSYGQIVPWTDSGQARLVIAALRAGLQGRTTDEPFTKDGRVFPAGTVVFPAAGNPGDMAAKLRGMAERIGAELVPMNDSWVEDGPNFGSSAFATMTAPRIAMAWGEGTDATSAGNTRFVLERDLGLPVTPIRASSLARADLSEYDVLILPDNYGGLAGEIGRADAIKTFVRNGGVLVAISGSVSMLASEDYGLLSTKLEYAATEDEEKRKEDAEGSRAPGTILDSDEAYEAQIRNTQERPEDVPGVILRAVANTDHWLAAGYDGANVLVTGADIYRPLNDGDGTNVFRFAQADDMLLSGYLWEENRAQLAYKPFVMAQRQGDGLVIGFTQSPTTRAYLNGLNLLLANAVVLAPARVR</sequence>
<feature type="compositionally biased region" description="Basic and acidic residues" evidence="7">
    <location>
        <begin position="722"/>
        <end position="731"/>
    </location>
</feature>
<evidence type="ECO:0000256" key="4">
    <source>
        <dbReference type="ARBA" id="ARBA00022801"/>
    </source>
</evidence>
<comment type="caution">
    <text evidence="9">The sequence shown here is derived from an EMBL/GenBank/DDBJ whole genome shotgun (WGS) entry which is preliminary data.</text>
</comment>
<dbReference type="SMART" id="SM00631">
    <property type="entry name" value="Zn_pept"/>
    <property type="match status" value="1"/>
</dbReference>
<gene>
    <name evidence="9" type="ORF">FF098_007665</name>
</gene>
<keyword evidence="6" id="KW-0482">Metalloprotease</keyword>
<evidence type="ECO:0000259" key="8">
    <source>
        <dbReference type="SMART" id="SM00631"/>
    </source>
</evidence>
<dbReference type="PANTHER" id="PTHR11705:SF143">
    <property type="entry name" value="SLL0236 PROTEIN"/>
    <property type="match status" value="1"/>
</dbReference>
<accession>A0ABX0HMK0</accession>
<dbReference type="Gene3D" id="3.40.630.10">
    <property type="entry name" value="Zn peptidases"/>
    <property type="match status" value="1"/>
</dbReference>
<evidence type="ECO:0000313" key="9">
    <source>
        <dbReference type="EMBL" id="NHK27774.1"/>
    </source>
</evidence>
<dbReference type="Gene3D" id="3.40.50.880">
    <property type="match status" value="1"/>
</dbReference>
<dbReference type="Pfam" id="PF00246">
    <property type="entry name" value="Peptidase_M14"/>
    <property type="match status" value="1"/>
</dbReference>
<dbReference type="CDD" id="cd03143">
    <property type="entry name" value="A4_beta-galactosidase_middle_domain"/>
    <property type="match status" value="1"/>
</dbReference>
<proteinExistence type="inferred from homology"/>